<keyword evidence="2" id="KW-1185">Reference proteome</keyword>
<dbReference type="InterPro" id="IPR012654">
    <property type="entry name" value="CHP02391"/>
</dbReference>
<dbReference type="AlphaFoldDB" id="A0A7H0SSJ2"/>
<evidence type="ECO:0000313" key="1">
    <source>
        <dbReference type="EMBL" id="QNQ91517.1"/>
    </source>
</evidence>
<dbReference type="KEGG" id="cpoy:GP475_10410"/>
<dbReference type="Pfam" id="PF09509">
    <property type="entry name" value="Hypoth_Ymh"/>
    <property type="match status" value="1"/>
</dbReference>
<dbReference type="Proteomes" id="UP000516320">
    <property type="component" value="Chromosome"/>
</dbReference>
<reference evidence="1 2" key="1">
    <citation type="submission" date="2019-12" db="EMBL/GenBank/DDBJ databases">
        <title>Corynebacterium sp. nov., isolated from feces of the Anser Albifrons in China.</title>
        <authorList>
            <person name="Liu Q."/>
        </authorList>
    </citation>
    <scope>NUCLEOTIDE SEQUENCE [LARGE SCALE GENOMIC DNA]</scope>
    <source>
        <strain evidence="1 2">4H37-19</strain>
    </source>
</reference>
<dbReference type="EMBL" id="CP046884">
    <property type="protein sequence ID" value="QNQ91517.1"/>
    <property type="molecule type" value="Genomic_DNA"/>
</dbReference>
<gene>
    <name evidence="1" type="ORF">GP475_10410</name>
</gene>
<dbReference type="NCBIfam" id="TIGR02391">
    <property type="entry name" value="hypoth_ymh"/>
    <property type="match status" value="1"/>
</dbReference>
<organism evidence="1 2">
    <name type="scientific">Corynebacterium poyangense</name>
    <dbReference type="NCBI Taxonomy" id="2684405"/>
    <lineage>
        <taxon>Bacteria</taxon>
        <taxon>Bacillati</taxon>
        <taxon>Actinomycetota</taxon>
        <taxon>Actinomycetes</taxon>
        <taxon>Mycobacteriales</taxon>
        <taxon>Corynebacteriaceae</taxon>
        <taxon>Corynebacterium</taxon>
    </lineage>
</organism>
<name>A0A7H0SSJ2_9CORY</name>
<sequence>MASIPLRADLGEGYTKWRRLNHAVLMNQKTTRNGNALVALIRTALEPERTLSRASDAQTTRDEVNQALSLTGLKIRDDGVVISTDRARTVSEAKARTEQLRQKLIRRSTHPDVLTYCRPELVQNDYYEAVFESIKGLGSKLRQLSGIDEDGSNLVDGAMLGSSPLVRINSLQTKSQRSEQVGVANLVKGLFSAFRNPAAHEPRIEWSLSEQDALDVLGTLSLIHRRLDEAETL</sequence>
<evidence type="ECO:0000313" key="2">
    <source>
        <dbReference type="Proteomes" id="UP000516320"/>
    </source>
</evidence>
<accession>A0A7H0SSJ2</accession>
<protein>
    <submittedName>
        <fullName evidence="1">TIGR02391 family protein</fullName>
    </submittedName>
</protein>
<proteinExistence type="predicted"/>